<dbReference type="RefSeq" id="WP_329405963.1">
    <property type="nucleotide sequence ID" value="NZ_CP109441.1"/>
</dbReference>
<name>A0ABZ1YJW9_9NOCA</name>
<evidence type="ECO:0000313" key="3">
    <source>
        <dbReference type="Proteomes" id="UP001432062"/>
    </source>
</evidence>
<proteinExistence type="predicted"/>
<evidence type="ECO:0000256" key="1">
    <source>
        <dbReference type="SAM" id="MobiDB-lite"/>
    </source>
</evidence>
<sequence length="131" mass="15294">MSKYLDPDGERYGIPTWPWRMAPQHLRTWRQLDAQDQRPTSEYEAQVRGTGRRQAYLYDSQQVRPKRKPSAAQLESLTIARWVRSADACERRGIDASDMREVIEQARIDIAARRHGASRGREQGQGRERSR</sequence>
<reference evidence="2" key="1">
    <citation type="submission" date="2022-10" db="EMBL/GenBank/DDBJ databases">
        <title>The complete genomes of actinobacterial strains from the NBC collection.</title>
        <authorList>
            <person name="Joergensen T.S."/>
            <person name="Alvarez Arevalo M."/>
            <person name="Sterndorff E.B."/>
            <person name="Faurdal D."/>
            <person name="Vuksanovic O."/>
            <person name="Mourched A.-S."/>
            <person name="Charusanti P."/>
            <person name="Shaw S."/>
            <person name="Blin K."/>
            <person name="Weber T."/>
        </authorList>
    </citation>
    <scope>NUCLEOTIDE SEQUENCE</scope>
    <source>
        <strain evidence="2">NBC_01482</strain>
    </source>
</reference>
<accession>A0ABZ1YJW9</accession>
<evidence type="ECO:0000313" key="2">
    <source>
        <dbReference type="EMBL" id="WUV43532.1"/>
    </source>
</evidence>
<dbReference type="EMBL" id="CP109441">
    <property type="protein sequence ID" value="WUV43532.1"/>
    <property type="molecule type" value="Genomic_DNA"/>
</dbReference>
<gene>
    <name evidence="2" type="ORF">OG563_30480</name>
</gene>
<dbReference type="Proteomes" id="UP001432062">
    <property type="component" value="Chromosome"/>
</dbReference>
<feature type="region of interest" description="Disordered" evidence="1">
    <location>
        <begin position="111"/>
        <end position="131"/>
    </location>
</feature>
<protein>
    <submittedName>
        <fullName evidence="2">Uncharacterized protein</fullName>
    </submittedName>
</protein>
<feature type="compositionally biased region" description="Basic and acidic residues" evidence="1">
    <location>
        <begin position="119"/>
        <end position="131"/>
    </location>
</feature>
<organism evidence="2 3">
    <name type="scientific">Nocardia vinacea</name>
    <dbReference type="NCBI Taxonomy" id="96468"/>
    <lineage>
        <taxon>Bacteria</taxon>
        <taxon>Bacillati</taxon>
        <taxon>Actinomycetota</taxon>
        <taxon>Actinomycetes</taxon>
        <taxon>Mycobacteriales</taxon>
        <taxon>Nocardiaceae</taxon>
        <taxon>Nocardia</taxon>
    </lineage>
</organism>
<keyword evidence="3" id="KW-1185">Reference proteome</keyword>